<dbReference type="OrthoDB" id="497927at2759"/>
<reference evidence="3 4" key="1">
    <citation type="journal article" date="2016" name="Genome Biol. Evol.">
        <title>Divergent and convergent evolution of fungal pathogenicity.</title>
        <authorList>
            <person name="Shang Y."/>
            <person name="Xiao G."/>
            <person name="Zheng P."/>
            <person name="Cen K."/>
            <person name="Zhan S."/>
            <person name="Wang C."/>
        </authorList>
    </citation>
    <scope>NUCLEOTIDE SEQUENCE [LARGE SCALE GENOMIC DNA]</scope>
    <source>
        <strain evidence="3 4">RCEF 264</strain>
    </source>
</reference>
<proteinExistence type="predicted"/>
<organism evidence="3 4">
    <name type="scientific">Niveomyces insectorum RCEF 264</name>
    <dbReference type="NCBI Taxonomy" id="1081102"/>
    <lineage>
        <taxon>Eukaryota</taxon>
        <taxon>Fungi</taxon>
        <taxon>Dikarya</taxon>
        <taxon>Ascomycota</taxon>
        <taxon>Pezizomycotina</taxon>
        <taxon>Sordariomycetes</taxon>
        <taxon>Hypocreomycetidae</taxon>
        <taxon>Hypocreales</taxon>
        <taxon>Cordycipitaceae</taxon>
        <taxon>Niveomyces</taxon>
    </lineage>
</organism>
<dbReference type="EMBL" id="AZHD01000001">
    <property type="protein sequence ID" value="OAA68536.1"/>
    <property type="molecule type" value="Genomic_DNA"/>
</dbReference>
<dbReference type="PANTHER" id="PTHR47098">
    <property type="entry name" value="PROTEIN MAK32"/>
    <property type="match status" value="1"/>
</dbReference>
<protein>
    <submittedName>
        <fullName evidence="3">Carbohydrate/purine kinase</fullName>
    </submittedName>
</protein>
<evidence type="ECO:0000313" key="3">
    <source>
        <dbReference type="EMBL" id="OAA68536.1"/>
    </source>
</evidence>
<evidence type="ECO:0000259" key="2">
    <source>
        <dbReference type="Pfam" id="PF00294"/>
    </source>
</evidence>
<feature type="region of interest" description="Disordered" evidence="1">
    <location>
        <begin position="301"/>
        <end position="321"/>
    </location>
</feature>
<comment type="caution">
    <text evidence="3">The sequence shown here is derived from an EMBL/GenBank/DDBJ whole genome shotgun (WGS) entry which is preliminary data.</text>
</comment>
<name>A0A168ABT3_9HYPO</name>
<keyword evidence="3" id="KW-0418">Kinase</keyword>
<keyword evidence="4" id="KW-1185">Reference proteome</keyword>
<feature type="domain" description="Carbohydrate kinase PfkB" evidence="2">
    <location>
        <begin position="380"/>
        <end position="428"/>
    </location>
</feature>
<dbReference type="SUPFAM" id="SSF53613">
    <property type="entry name" value="Ribokinase-like"/>
    <property type="match status" value="2"/>
</dbReference>
<keyword evidence="3" id="KW-0808">Transferase</keyword>
<dbReference type="GO" id="GO:0016301">
    <property type="term" value="F:kinase activity"/>
    <property type="evidence" value="ECO:0007669"/>
    <property type="project" value="UniProtKB-KW"/>
</dbReference>
<dbReference type="AlphaFoldDB" id="A0A168ABT3"/>
<feature type="compositionally biased region" description="Basic residues" evidence="1">
    <location>
        <begin position="301"/>
        <end position="314"/>
    </location>
</feature>
<feature type="compositionally biased region" description="Polar residues" evidence="1">
    <location>
        <begin position="1"/>
        <end position="11"/>
    </location>
</feature>
<evidence type="ECO:0000313" key="4">
    <source>
        <dbReference type="Proteomes" id="UP000076874"/>
    </source>
</evidence>
<gene>
    <name evidence="3" type="ORF">SPI_00731</name>
</gene>
<dbReference type="Pfam" id="PF00294">
    <property type="entry name" value="PfkB"/>
    <property type="match status" value="1"/>
</dbReference>
<accession>A0A168ABT3</accession>
<dbReference type="InterPro" id="IPR029056">
    <property type="entry name" value="Ribokinase-like"/>
</dbReference>
<feature type="region of interest" description="Disordered" evidence="1">
    <location>
        <begin position="1"/>
        <end position="32"/>
    </location>
</feature>
<evidence type="ECO:0000256" key="1">
    <source>
        <dbReference type="SAM" id="MobiDB-lite"/>
    </source>
</evidence>
<dbReference type="PANTHER" id="PTHR47098:SF2">
    <property type="entry name" value="PROTEIN MAK32"/>
    <property type="match status" value="1"/>
</dbReference>
<sequence length="465" mass="50036">MATEETVNSQSDDGDAPDSLAKVSPNGLPDGPPDGIVDFVTLGMFIIDDIEYLPPRPPVRDILGGAGSYAALGARLFSPPPQLSRGVGWIVDQGSDFPPAISDLVSSWQTAVVMRHDPKRLTTRGWNGYDAAERRAFRYLTPKLRITAEDLPPSLLTARSFHIISSASRCRELVADILARRRQVIEALGEDSDSAVALLPRPYFIWEPVPDLCTPDELLECTNTLPVVDVCSPNHSELAGYMGDPDAGLDPETGKLSKAAVERACEQLLSAMPVQSYALVVRAAEHGCYIAKTGARHLRAAKKTNPKRKPKRRGFNQDLHGSLRPDTDIEALFADLLQDEEGFIAREETEVDPGLEVWVPAVSGDNATSADGGDFEEGGDKPKVVDPTGGGNAFLGGFSVAVARGKSLDEAAVWGNVAASFAIEQVGVPVRGQDADGRETWNGVRVDDRCAAYEARLRKTGLLRG</sequence>
<dbReference type="STRING" id="1081102.A0A168ABT3"/>
<dbReference type="Gene3D" id="3.40.1190.20">
    <property type="match status" value="1"/>
</dbReference>
<dbReference type="InterPro" id="IPR011611">
    <property type="entry name" value="PfkB_dom"/>
</dbReference>
<dbReference type="Proteomes" id="UP000076874">
    <property type="component" value="Unassembled WGS sequence"/>
</dbReference>